<evidence type="ECO:0000313" key="6">
    <source>
        <dbReference type="Proteomes" id="UP000314986"/>
    </source>
</evidence>
<dbReference type="PANTHER" id="PTHR46049:SF5">
    <property type="entry name" value="PLECKSTRIN HOMOLOGY DOMAIN-CONTAINING FAMILY H MEMBER 3"/>
    <property type="match status" value="1"/>
</dbReference>
<keyword evidence="6" id="KW-1185">Reference proteome</keyword>
<dbReference type="GeneTree" id="ENSGT00940000159764"/>
<dbReference type="InterPro" id="IPR038185">
    <property type="entry name" value="MyTH4_dom_sf"/>
</dbReference>
<feature type="domain" description="FERM" evidence="2">
    <location>
        <begin position="347"/>
        <end position="669"/>
    </location>
</feature>
<dbReference type="Gene3D" id="1.25.40.530">
    <property type="entry name" value="MyTH4 domain"/>
    <property type="match status" value="1"/>
</dbReference>
<name>A0A4W3HTE1_CALMI</name>
<dbReference type="PROSITE" id="PS51016">
    <property type="entry name" value="MYTH4"/>
    <property type="match status" value="1"/>
</dbReference>
<dbReference type="Pfam" id="PF21989">
    <property type="entry name" value="RA_2"/>
    <property type="match status" value="1"/>
</dbReference>
<dbReference type="SUPFAM" id="SSF50729">
    <property type="entry name" value="PH domain-like"/>
    <property type="match status" value="1"/>
</dbReference>
<reference evidence="6" key="1">
    <citation type="journal article" date="2006" name="Science">
        <title>Ancient noncoding elements conserved in the human genome.</title>
        <authorList>
            <person name="Venkatesh B."/>
            <person name="Kirkness E.F."/>
            <person name="Loh Y.H."/>
            <person name="Halpern A.L."/>
            <person name="Lee A.P."/>
            <person name="Johnson J."/>
            <person name="Dandona N."/>
            <person name="Viswanathan L.D."/>
            <person name="Tay A."/>
            <person name="Venter J.C."/>
            <person name="Strausberg R.L."/>
            <person name="Brenner S."/>
        </authorList>
    </citation>
    <scope>NUCLEOTIDE SEQUENCE [LARGE SCALE GENOMIC DNA]</scope>
</reference>
<dbReference type="FunFam" id="1.25.40.530:FF:000001">
    <property type="entry name" value="Pleckstrin homology domain-containing family H member 2"/>
    <property type="match status" value="1"/>
</dbReference>
<evidence type="ECO:0000259" key="2">
    <source>
        <dbReference type="PROSITE" id="PS50057"/>
    </source>
</evidence>
<dbReference type="InterPro" id="IPR000159">
    <property type="entry name" value="RA_dom"/>
</dbReference>
<protein>
    <recommendedName>
        <fullName evidence="7">Pleckstrin homology, MyTH4 and FERM domain containing H3</fullName>
    </recommendedName>
</protein>
<dbReference type="Pfam" id="PF00784">
    <property type="entry name" value="MyTH4"/>
    <property type="match status" value="1"/>
</dbReference>
<dbReference type="InterPro" id="IPR000857">
    <property type="entry name" value="MyTH4_dom"/>
</dbReference>
<dbReference type="Gene3D" id="1.20.80.10">
    <property type="match status" value="1"/>
</dbReference>
<feature type="domain" description="Ras-associating" evidence="3">
    <location>
        <begin position="345"/>
        <end position="437"/>
    </location>
</feature>
<dbReference type="SMART" id="SM00233">
    <property type="entry name" value="PH"/>
    <property type="match status" value="1"/>
</dbReference>
<evidence type="ECO:0000259" key="4">
    <source>
        <dbReference type="PROSITE" id="PS51016"/>
    </source>
</evidence>
<dbReference type="SMART" id="SM00295">
    <property type="entry name" value="B41"/>
    <property type="match status" value="1"/>
</dbReference>
<dbReference type="PROSITE" id="PS50057">
    <property type="entry name" value="FERM_3"/>
    <property type="match status" value="1"/>
</dbReference>
<feature type="domain" description="MyTH4" evidence="4">
    <location>
        <begin position="185"/>
        <end position="342"/>
    </location>
</feature>
<dbReference type="InterPro" id="IPR019749">
    <property type="entry name" value="Band_41_domain"/>
</dbReference>
<dbReference type="GO" id="GO:0005856">
    <property type="term" value="C:cytoskeleton"/>
    <property type="evidence" value="ECO:0007669"/>
    <property type="project" value="InterPro"/>
</dbReference>
<dbReference type="Gene3D" id="2.30.29.30">
    <property type="entry name" value="Pleckstrin-homology domain (PH domain)/Phosphotyrosine-binding domain (PTB)"/>
    <property type="match status" value="2"/>
</dbReference>
<dbReference type="InterPro" id="IPR019748">
    <property type="entry name" value="FERM_central"/>
</dbReference>
<reference evidence="6" key="2">
    <citation type="journal article" date="2007" name="PLoS Biol.">
        <title>Survey sequencing and comparative analysis of the elephant shark (Callorhinchus milii) genome.</title>
        <authorList>
            <person name="Venkatesh B."/>
            <person name="Kirkness E.F."/>
            <person name="Loh Y.H."/>
            <person name="Halpern A.L."/>
            <person name="Lee A.P."/>
            <person name="Johnson J."/>
            <person name="Dandona N."/>
            <person name="Viswanathan L.D."/>
            <person name="Tay A."/>
            <person name="Venter J.C."/>
            <person name="Strausberg R.L."/>
            <person name="Brenner S."/>
        </authorList>
    </citation>
    <scope>NUCLEOTIDE SEQUENCE [LARGE SCALE GENOMIC DNA]</scope>
</reference>
<reference evidence="5" key="4">
    <citation type="submission" date="2025-08" db="UniProtKB">
        <authorList>
            <consortium name="Ensembl"/>
        </authorList>
    </citation>
    <scope>IDENTIFICATION</scope>
</reference>
<dbReference type="InterPro" id="IPR014352">
    <property type="entry name" value="FERM/acyl-CoA-bd_prot_sf"/>
</dbReference>
<dbReference type="PROSITE" id="PS50003">
    <property type="entry name" value="PH_DOMAIN"/>
    <property type="match status" value="1"/>
</dbReference>
<dbReference type="Gene3D" id="3.10.20.90">
    <property type="entry name" value="Phosphatidylinositol 3-kinase Catalytic Subunit, Chain A, domain 1"/>
    <property type="match status" value="1"/>
</dbReference>
<dbReference type="InterPro" id="IPR001849">
    <property type="entry name" value="PH_domain"/>
</dbReference>
<feature type="domain" description="PH" evidence="1">
    <location>
        <begin position="47"/>
        <end position="147"/>
    </location>
</feature>
<dbReference type="PROSITE" id="PS50200">
    <property type="entry name" value="RA"/>
    <property type="match status" value="1"/>
</dbReference>
<accession>A0A4W3HTE1</accession>
<dbReference type="AlphaFoldDB" id="A0A4W3HTE1"/>
<dbReference type="Proteomes" id="UP000314986">
    <property type="component" value="Unassembled WGS sequence"/>
</dbReference>
<dbReference type="GO" id="GO:0007165">
    <property type="term" value="P:signal transduction"/>
    <property type="evidence" value="ECO:0007669"/>
    <property type="project" value="InterPro"/>
</dbReference>
<dbReference type="OMA" id="IGQICSY"/>
<dbReference type="InterPro" id="IPR051724">
    <property type="entry name" value="Actin_motor_Myosin"/>
</dbReference>
<dbReference type="InterPro" id="IPR011993">
    <property type="entry name" value="PH-like_dom_sf"/>
</dbReference>
<evidence type="ECO:0008006" key="7">
    <source>
        <dbReference type="Google" id="ProtNLM"/>
    </source>
</evidence>
<dbReference type="InterPro" id="IPR000299">
    <property type="entry name" value="FERM_domain"/>
</dbReference>
<dbReference type="SUPFAM" id="SSF47031">
    <property type="entry name" value="Second domain of FERM"/>
    <property type="match status" value="1"/>
</dbReference>
<dbReference type="PANTHER" id="PTHR46049">
    <property type="entry name" value="AGAP003327-PA"/>
    <property type="match status" value="1"/>
</dbReference>
<dbReference type="InterPro" id="IPR035963">
    <property type="entry name" value="FERM_2"/>
</dbReference>
<proteinExistence type="predicted"/>
<reference evidence="5" key="5">
    <citation type="submission" date="2025-09" db="UniProtKB">
        <authorList>
            <consortium name="Ensembl"/>
        </authorList>
    </citation>
    <scope>IDENTIFICATION</scope>
</reference>
<dbReference type="Pfam" id="PF00373">
    <property type="entry name" value="FERM_M"/>
    <property type="match status" value="1"/>
</dbReference>
<dbReference type="InParanoid" id="A0A4W3HTE1"/>
<reference evidence="6" key="3">
    <citation type="journal article" date="2014" name="Nature">
        <title>Elephant shark genome provides unique insights into gnathostome evolution.</title>
        <authorList>
            <consortium name="International Elephant Shark Genome Sequencing Consortium"/>
            <person name="Venkatesh B."/>
            <person name="Lee A.P."/>
            <person name="Ravi V."/>
            <person name="Maurya A.K."/>
            <person name="Lian M.M."/>
            <person name="Swann J.B."/>
            <person name="Ohta Y."/>
            <person name="Flajnik M.F."/>
            <person name="Sutoh Y."/>
            <person name="Kasahara M."/>
            <person name="Hoon S."/>
            <person name="Gangu V."/>
            <person name="Roy S.W."/>
            <person name="Irimia M."/>
            <person name="Korzh V."/>
            <person name="Kondrychyn I."/>
            <person name="Lim Z.W."/>
            <person name="Tay B.H."/>
            <person name="Tohari S."/>
            <person name="Kong K.W."/>
            <person name="Ho S."/>
            <person name="Lorente-Galdos B."/>
            <person name="Quilez J."/>
            <person name="Marques-Bonet T."/>
            <person name="Raney B.J."/>
            <person name="Ingham P.W."/>
            <person name="Tay A."/>
            <person name="Hillier L.W."/>
            <person name="Minx P."/>
            <person name="Boehm T."/>
            <person name="Wilson R.K."/>
            <person name="Brenner S."/>
            <person name="Warren W.C."/>
        </authorList>
    </citation>
    <scope>NUCLEOTIDE SEQUENCE [LARGE SCALE GENOMIC DNA]</scope>
</reference>
<dbReference type="STRING" id="7868.ENSCMIP00000018590"/>
<evidence type="ECO:0000259" key="3">
    <source>
        <dbReference type="PROSITE" id="PS50200"/>
    </source>
</evidence>
<dbReference type="SMART" id="SM00139">
    <property type="entry name" value="MyTH4"/>
    <property type="match status" value="1"/>
</dbReference>
<dbReference type="Ensembl" id="ENSCMIT00000018940.1">
    <property type="protein sequence ID" value="ENSCMIP00000018590.1"/>
    <property type="gene ID" value="ENSCMIG00000008736.1"/>
</dbReference>
<evidence type="ECO:0000259" key="1">
    <source>
        <dbReference type="PROSITE" id="PS50003"/>
    </source>
</evidence>
<evidence type="ECO:0000313" key="5">
    <source>
        <dbReference type="Ensembl" id="ENSCMIP00000018590.1"/>
    </source>
</evidence>
<sequence>MLTFDTVPSTLRGCRKRFTGFTVQCSDYFVGEYAHRGKINGSPFFFYLGIVGWLHRGTTPWLRLRRHWFVLTQDSLDYYTNGELNAQRLGMLVLTSLCSVIWPDKNSYKETGYWRVTVHGRRLQYRLYSKHLNEAMQWASAIQSVIDSKAPVDTPTQLLLHDIQECRCNPELLEHIYNSNPILQYTQKPLYAPLLPFPYGPVTHNCNGSTTLQDEAVKIFNSLQQLEVQREPVPLIQGVLQTGLELRQLRDEMYCQLVKQTTSPLEPGGTRDLRYWQLLTCMAVTFHPSSAILRHLHFHLARQRALFPGSEMDKYAEFITDLLRRSRARECVPSWAEIRALTRRQQVSCTVHCAGAGTCSIAIGSHTTAGEVVKQLIGRFGLGDSRNIFALFQQCGGEEHLIASSAVVADILTHYPLPQTSLSPPLALHLLFSQSLCAHEMVTKGYYAASQDTLQSLAALRLQFTIQDFSTHVPLPRLQDLFPVHILQSQVLQSVKTMLSTNGTNTKRGSGFLAGGFPSSLWGSSAGKHKLEEEQLLKVRLNEEMASTMAAIVEHWKLLQGMNREESMTTYLAIVRECSAYGATVYPVGLRSSAEQSVQRLWLALDTKAVSLYKEGDADPLESFGYHQISSFHPMDKNIFKIALDKKDFLFESNQVILRLYTVSRLCMM</sequence>
<organism evidence="5 6">
    <name type="scientific">Callorhinchus milii</name>
    <name type="common">Ghost shark</name>
    <dbReference type="NCBI Taxonomy" id="7868"/>
    <lineage>
        <taxon>Eukaryota</taxon>
        <taxon>Metazoa</taxon>
        <taxon>Chordata</taxon>
        <taxon>Craniata</taxon>
        <taxon>Vertebrata</taxon>
        <taxon>Chondrichthyes</taxon>
        <taxon>Holocephali</taxon>
        <taxon>Chimaeriformes</taxon>
        <taxon>Callorhinchidae</taxon>
        <taxon>Callorhinchus</taxon>
    </lineage>
</organism>